<organism evidence="10 11">
    <name type="scientific">Nocardioides dubius</name>
    <dbReference type="NCBI Taxonomy" id="317019"/>
    <lineage>
        <taxon>Bacteria</taxon>
        <taxon>Bacillati</taxon>
        <taxon>Actinomycetota</taxon>
        <taxon>Actinomycetes</taxon>
        <taxon>Propionibacteriales</taxon>
        <taxon>Nocardioidaceae</taxon>
        <taxon>Nocardioides</taxon>
    </lineage>
</organism>
<dbReference type="InterPro" id="IPR003660">
    <property type="entry name" value="HAMP_dom"/>
</dbReference>
<dbReference type="PROSITE" id="PS50125">
    <property type="entry name" value="GUANYLATE_CYCLASE_2"/>
    <property type="match status" value="1"/>
</dbReference>
<feature type="transmembrane region" description="Helical" evidence="7">
    <location>
        <begin position="102"/>
        <end position="122"/>
    </location>
</feature>
<dbReference type="Pfam" id="PF00211">
    <property type="entry name" value="Guanylate_cyc"/>
    <property type="match status" value="1"/>
</dbReference>
<dbReference type="Gene3D" id="6.10.340.10">
    <property type="match status" value="1"/>
</dbReference>
<feature type="transmembrane region" description="Helical" evidence="7">
    <location>
        <begin position="209"/>
        <end position="235"/>
    </location>
</feature>
<feature type="transmembrane region" description="Helical" evidence="7">
    <location>
        <begin position="12"/>
        <end position="36"/>
    </location>
</feature>
<dbReference type="PANTHER" id="PTHR43081">
    <property type="entry name" value="ADENYLATE CYCLASE, TERMINAL-DIFFERENTIATION SPECIFIC-RELATED"/>
    <property type="match status" value="1"/>
</dbReference>
<dbReference type="CDD" id="cd06225">
    <property type="entry name" value="HAMP"/>
    <property type="match status" value="1"/>
</dbReference>
<comment type="subcellular location">
    <subcellularLocation>
        <location evidence="1">Cell membrane</location>
        <topology evidence="1">Multi-pass membrane protein</topology>
    </subcellularLocation>
</comment>
<keyword evidence="3" id="KW-1003">Cell membrane</keyword>
<feature type="transmembrane region" description="Helical" evidence="7">
    <location>
        <begin position="56"/>
        <end position="81"/>
    </location>
</feature>
<evidence type="ECO:0000313" key="11">
    <source>
        <dbReference type="Proteomes" id="UP001501581"/>
    </source>
</evidence>
<accession>A0ABN1TSX4</accession>
<evidence type="ECO:0000256" key="4">
    <source>
        <dbReference type="ARBA" id="ARBA00022692"/>
    </source>
</evidence>
<dbReference type="Gene3D" id="3.30.70.1230">
    <property type="entry name" value="Nucleotide cyclase"/>
    <property type="match status" value="1"/>
</dbReference>
<name>A0ABN1TSX4_9ACTN</name>
<keyword evidence="5 7" id="KW-1133">Transmembrane helix</keyword>
<dbReference type="CDD" id="cd07302">
    <property type="entry name" value="CHD"/>
    <property type="match status" value="1"/>
</dbReference>
<comment type="similarity">
    <text evidence="2">Belongs to the adenylyl cyclase class-3 family.</text>
</comment>
<evidence type="ECO:0000256" key="3">
    <source>
        <dbReference type="ARBA" id="ARBA00022475"/>
    </source>
</evidence>
<evidence type="ECO:0000256" key="1">
    <source>
        <dbReference type="ARBA" id="ARBA00004651"/>
    </source>
</evidence>
<dbReference type="InterPro" id="IPR050697">
    <property type="entry name" value="Adenylyl/Guanylyl_Cyclase_3/4"/>
</dbReference>
<dbReference type="SUPFAM" id="SSF158472">
    <property type="entry name" value="HAMP domain-like"/>
    <property type="match status" value="1"/>
</dbReference>
<evidence type="ECO:0000313" key="10">
    <source>
        <dbReference type="EMBL" id="GAA1101488.1"/>
    </source>
</evidence>
<comment type="caution">
    <text evidence="10">The sequence shown here is derived from an EMBL/GenBank/DDBJ whole genome shotgun (WGS) entry which is preliminary data.</text>
</comment>
<dbReference type="RefSeq" id="WP_343993864.1">
    <property type="nucleotide sequence ID" value="NZ_BAAALG010000008.1"/>
</dbReference>
<feature type="domain" description="Guanylate cyclase" evidence="8">
    <location>
        <begin position="320"/>
        <end position="444"/>
    </location>
</feature>
<dbReference type="InterPro" id="IPR001054">
    <property type="entry name" value="A/G_cyclase"/>
</dbReference>
<keyword evidence="11" id="KW-1185">Reference proteome</keyword>
<reference evidence="10 11" key="1">
    <citation type="journal article" date="2019" name="Int. J. Syst. Evol. Microbiol.">
        <title>The Global Catalogue of Microorganisms (GCM) 10K type strain sequencing project: providing services to taxonomists for standard genome sequencing and annotation.</title>
        <authorList>
            <consortium name="The Broad Institute Genomics Platform"/>
            <consortium name="The Broad Institute Genome Sequencing Center for Infectious Disease"/>
            <person name="Wu L."/>
            <person name="Ma J."/>
        </authorList>
    </citation>
    <scope>NUCLEOTIDE SEQUENCE [LARGE SCALE GENOMIC DNA]</scope>
    <source>
        <strain evidence="10 11">JCM 13008</strain>
    </source>
</reference>
<dbReference type="EMBL" id="BAAALG010000008">
    <property type="protein sequence ID" value="GAA1101488.1"/>
    <property type="molecule type" value="Genomic_DNA"/>
</dbReference>
<dbReference type="SMART" id="SM00044">
    <property type="entry name" value="CYCc"/>
    <property type="match status" value="1"/>
</dbReference>
<gene>
    <name evidence="10" type="ORF">GCM10009668_19710</name>
</gene>
<dbReference type="Proteomes" id="UP001501581">
    <property type="component" value="Unassembled WGS sequence"/>
</dbReference>
<dbReference type="PROSITE" id="PS50885">
    <property type="entry name" value="HAMP"/>
    <property type="match status" value="1"/>
</dbReference>
<feature type="domain" description="HAMP" evidence="9">
    <location>
        <begin position="236"/>
        <end position="288"/>
    </location>
</feature>
<evidence type="ECO:0000256" key="6">
    <source>
        <dbReference type="ARBA" id="ARBA00023136"/>
    </source>
</evidence>
<evidence type="ECO:0000256" key="2">
    <source>
        <dbReference type="ARBA" id="ARBA00005381"/>
    </source>
</evidence>
<dbReference type="SUPFAM" id="SSF55073">
    <property type="entry name" value="Nucleotide cyclase"/>
    <property type="match status" value="1"/>
</dbReference>
<dbReference type="Pfam" id="PF00672">
    <property type="entry name" value="HAMP"/>
    <property type="match status" value="1"/>
</dbReference>
<dbReference type="SMART" id="SM00304">
    <property type="entry name" value="HAMP"/>
    <property type="match status" value="1"/>
</dbReference>
<evidence type="ECO:0000259" key="9">
    <source>
        <dbReference type="PROSITE" id="PS50885"/>
    </source>
</evidence>
<protein>
    <submittedName>
        <fullName evidence="10">Adenylate/guanylate cyclase domain-containing protein</fullName>
    </submittedName>
</protein>
<dbReference type="PANTHER" id="PTHR43081:SF17">
    <property type="entry name" value="BLL5647 PROTEIN"/>
    <property type="match status" value="1"/>
</dbReference>
<dbReference type="InterPro" id="IPR029787">
    <property type="entry name" value="Nucleotide_cyclase"/>
</dbReference>
<evidence type="ECO:0000256" key="5">
    <source>
        <dbReference type="ARBA" id="ARBA00022989"/>
    </source>
</evidence>
<evidence type="ECO:0000259" key="8">
    <source>
        <dbReference type="PROSITE" id="PS50125"/>
    </source>
</evidence>
<sequence length="495" mass="52543">MTRFRSWRPRVALSIGLVVINLVGTVLVYCLLAFAVPLPQLADDDRVRLLNLIGAAIAVTVGVTVGVVHLNAVLTPLVGWIRRGAPHDDPDRLVVLRGPAIVARRQGLSWLFAALLFGALNAPESLRVGAYIALTVALVGWSTTAFSYLAAERALRSFAQRALEGDAPLPNRRSVVGRELLTWWLSTGIVLLGTVLVGLFTVTGSEATITGLAVTMMVLGGIGLVVGLLATYLAAKASADPLRGLRLAVSRIEHGDYAASVPIYDATEIGHLQAGFNKMAAGLRERERIRELFGRHVGTDVARQALAGEVRLGGEAREVTVLFVDIIGSTTIAEEREPEEVVALLNRFFAVVVDVVDAHGGWINKFAGDAALAIWGAPAEVPQRATLALRAARVLGERLRAEVPELSAGVGVSTGRAVAGNIGADQRSEYTVIGDPVNEAARLTDLAKNVPAAVLVRGDLLADADPAEASCWKQLEPLQVRGRQALTPVATPRSM</sequence>
<proteinExistence type="inferred from homology"/>
<feature type="transmembrane region" description="Helical" evidence="7">
    <location>
        <begin position="181"/>
        <end position="203"/>
    </location>
</feature>
<keyword evidence="4 7" id="KW-0812">Transmembrane</keyword>
<keyword evidence="6 7" id="KW-0472">Membrane</keyword>
<evidence type="ECO:0000256" key="7">
    <source>
        <dbReference type="SAM" id="Phobius"/>
    </source>
</evidence>
<feature type="transmembrane region" description="Helical" evidence="7">
    <location>
        <begin position="128"/>
        <end position="151"/>
    </location>
</feature>